<dbReference type="InterPro" id="IPR007109">
    <property type="entry name" value="Brix"/>
</dbReference>
<dbReference type="PANTHER" id="PTHR12661">
    <property type="entry name" value="PETER PAN-RELATED"/>
    <property type="match status" value="1"/>
</dbReference>
<gene>
    <name evidence="3" type="ORF">PBRA_005786</name>
</gene>
<name>A0A0G4IR59_PLABS</name>
<dbReference type="PROSITE" id="PS50833">
    <property type="entry name" value="BRIX"/>
    <property type="match status" value="1"/>
</dbReference>
<dbReference type="GO" id="GO:0006364">
    <property type="term" value="P:rRNA processing"/>
    <property type="evidence" value="ECO:0007669"/>
    <property type="project" value="InterPro"/>
</dbReference>
<dbReference type="Pfam" id="PF04427">
    <property type="entry name" value="Brix"/>
    <property type="match status" value="1"/>
</dbReference>
<feature type="compositionally biased region" description="Basic and acidic residues" evidence="1">
    <location>
        <begin position="335"/>
        <end position="351"/>
    </location>
</feature>
<evidence type="ECO:0000256" key="1">
    <source>
        <dbReference type="SAM" id="MobiDB-lite"/>
    </source>
</evidence>
<evidence type="ECO:0000259" key="2">
    <source>
        <dbReference type="PROSITE" id="PS50833"/>
    </source>
</evidence>
<feature type="region of interest" description="Disordered" evidence="1">
    <location>
        <begin position="1"/>
        <end position="20"/>
    </location>
</feature>
<feature type="domain" description="Brix" evidence="2">
    <location>
        <begin position="26"/>
        <end position="288"/>
    </location>
</feature>
<dbReference type="GO" id="GO:0000027">
    <property type="term" value="P:ribosomal large subunit assembly"/>
    <property type="evidence" value="ECO:0007669"/>
    <property type="project" value="TreeGrafter"/>
</dbReference>
<dbReference type="SMART" id="SM00879">
    <property type="entry name" value="Brix"/>
    <property type="match status" value="1"/>
</dbReference>
<sequence>MPVRGGRRKKRRTHVREESTEEAFAPRSLIMRRGVVAPPIVDLIGNLRVVMEPFTARRLQERSKTRLRDILSVCGPLGVTHIVALSQTDLGTNVRFLRIPRGPTLTFRVQQYTLLADVARMSRRPVTSLQNHLQHPPLVVLNNFSPNGDHVRPIMAAMFQNMFPTVNVATIKLSDCRRVVLFSLDAEKDVIHFRHYLVNASPSGLTRTVKKVIRARIPDLHNFNDISDYVLNGNASESEVDAEDSRVILPQDFSGRGNRKSQQSAIRLQEIGPRMTMQLLKIEEGLCSGPVIYNRFVNKTPEEIAEMRRAYAEKQATKAARRAAQEANVKRKAAKVAEAKAKKKQRQEAHSDSQGTDDEEWYRREVGADLDAM</sequence>
<dbReference type="InterPro" id="IPR045112">
    <property type="entry name" value="PPAN-like"/>
</dbReference>
<proteinExistence type="predicted"/>
<protein>
    <recommendedName>
        <fullName evidence="2">Brix domain-containing protein</fullName>
    </recommendedName>
</protein>
<dbReference type="AlphaFoldDB" id="A0A0G4IR59"/>
<dbReference type="Proteomes" id="UP000039324">
    <property type="component" value="Unassembled WGS sequence"/>
</dbReference>
<accession>A0A0G4IR59</accession>
<evidence type="ECO:0000313" key="4">
    <source>
        <dbReference type="Proteomes" id="UP000039324"/>
    </source>
</evidence>
<feature type="region of interest" description="Disordered" evidence="1">
    <location>
        <begin position="319"/>
        <end position="373"/>
    </location>
</feature>
<dbReference type="EMBL" id="CDSF01000080">
    <property type="protein sequence ID" value="CEO97672.1"/>
    <property type="molecule type" value="Genomic_DNA"/>
</dbReference>
<dbReference type="STRING" id="37360.A0A0G4IR59"/>
<organism evidence="3 4">
    <name type="scientific">Plasmodiophora brassicae</name>
    <name type="common">Clubroot disease agent</name>
    <dbReference type="NCBI Taxonomy" id="37360"/>
    <lineage>
        <taxon>Eukaryota</taxon>
        <taxon>Sar</taxon>
        <taxon>Rhizaria</taxon>
        <taxon>Endomyxa</taxon>
        <taxon>Phytomyxea</taxon>
        <taxon>Plasmodiophorida</taxon>
        <taxon>Plasmodiophoridae</taxon>
        <taxon>Plasmodiophora</taxon>
    </lineage>
</organism>
<feature type="compositionally biased region" description="Basic residues" evidence="1">
    <location>
        <begin position="1"/>
        <end position="14"/>
    </location>
</feature>
<reference evidence="3 4" key="1">
    <citation type="submission" date="2015-02" db="EMBL/GenBank/DDBJ databases">
        <authorList>
            <person name="Chooi Y.-H."/>
        </authorList>
    </citation>
    <scope>NUCLEOTIDE SEQUENCE [LARGE SCALE GENOMIC DNA]</scope>
    <source>
        <strain evidence="3">E3</strain>
    </source>
</reference>
<dbReference type="PANTHER" id="PTHR12661:SF5">
    <property type="entry name" value="SUPPRESSOR OF SWI4 1 HOMOLOG"/>
    <property type="match status" value="1"/>
</dbReference>
<dbReference type="OMA" id="KDYTVMT"/>
<evidence type="ECO:0000313" key="3">
    <source>
        <dbReference type="EMBL" id="CEO97672.1"/>
    </source>
</evidence>
<dbReference type="OrthoDB" id="10261452at2759"/>
<keyword evidence="4" id="KW-1185">Reference proteome</keyword>
<dbReference type="GO" id="GO:0030687">
    <property type="term" value="C:preribosome, large subunit precursor"/>
    <property type="evidence" value="ECO:0007669"/>
    <property type="project" value="TreeGrafter"/>
</dbReference>
<dbReference type="GO" id="GO:0019843">
    <property type="term" value="F:rRNA binding"/>
    <property type="evidence" value="ECO:0007669"/>
    <property type="project" value="InterPro"/>
</dbReference>